<feature type="region of interest" description="Disordered" evidence="1">
    <location>
        <begin position="1"/>
        <end position="24"/>
    </location>
</feature>
<gene>
    <name evidence="3" type="ORF">SAMN06269185_1055</name>
</gene>
<keyword evidence="2" id="KW-0812">Transmembrane</keyword>
<dbReference type="Proteomes" id="UP000219453">
    <property type="component" value="Unassembled WGS sequence"/>
</dbReference>
<protein>
    <submittedName>
        <fullName evidence="3">Uncharacterized protein</fullName>
    </submittedName>
</protein>
<name>A0A285NB14_NATPI</name>
<evidence type="ECO:0000313" key="3">
    <source>
        <dbReference type="EMBL" id="SNZ06117.1"/>
    </source>
</evidence>
<dbReference type="RefSeq" id="WP_143824906.1">
    <property type="nucleotide sequence ID" value="NZ_OBEJ01000001.1"/>
</dbReference>
<feature type="transmembrane region" description="Helical" evidence="2">
    <location>
        <begin position="58"/>
        <end position="76"/>
    </location>
</feature>
<proteinExistence type="predicted"/>
<dbReference type="EMBL" id="OBEJ01000001">
    <property type="protein sequence ID" value="SNZ06117.1"/>
    <property type="molecule type" value="Genomic_DNA"/>
</dbReference>
<keyword evidence="2" id="KW-0472">Membrane</keyword>
<evidence type="ECO:0000313" key="4">
    <source>
        <dbReference type="Proteomes" id="UP000219453"/>
    </source>
</evidence>
<accession>A0A285NB14</accession>
<evidence type="ECO:0000256" key="2">
    <source>
        <dbReference type="SAM" id="Phobius"/>
    </source>
</evidence>
<organism evidence="3 4">
    <name type="scientific">Natronoarchaeum philippinense</name>
    <dbReference type="NCBI Taxonomy" id="558529"/>
    <lineage>
        <taxon>Archaea</taxon>
        <taxon>Methanobacteriati</taxon>
        <taxon>Methanobacteriota</taxon>
        <taxon>Stenosarchaea group</taxon>
        <taxon>Halobacteria</taxon>
        <taxon>Halobacteriales</taxon>
        <taxon>Natronoarchaeaceae</taxon>
    </lineage>
</organism>
<evidence type="ECO:0000256" key="1">
    <source>
        <dbReference type="SAM" id="MobiDB-lite"/>
    </source>
</evidence>
<keyword evidence="2" id="KW-1133">Transmembrane helix</keyword>
<reference evidence="3 4" key="1">
    <citation type="submission" date="2017-09" db="EMBL/GenBank/DDBJ databases">
        <authorList>
            <person name="Ehlers B."/>
            <person name="Leendertz F.H."/>
        </authorList>
    </citation>
    <scope>NUCLEOTIDE SEQUENCE [LARGE SCALE GENOMIC DNA]</scope>
    <source>
        <strain evidence="3 4">DSM 27208</strain>
    </source>
</reference>
<keyword evidence="4" id="KW-1185">Reference proteome</keyword>
<dbReference type="AlphaFoldDB" id="A0A285NB14"/>
<sequence>MSSNDGSGKDSLSRATSVTSVRRRRSPIQPLSLIAWTSGTGIVALYLTRFITGTGAQVIGGVFIWGLLFSVPLLLAELRAQAQEVDGL</sequence>
<feature type="transmembrane region" description="Helical" evidence="2">
    <location>
        <begin position="31"/>
        <end position="52"/>
    </location>
</feature>